<dbReference type="GO" id="GO:0005886">
    <property type="term" value="C:plasma membrane"/>
    <property type="evidence" value="ECO:0007669"/>
    <property type="project" value="UniProtKB-SubCell"/>
</dbReference>
<dbReference type="SUPFAM" id="SSF158472">
    <property type="entry name" value="HAMP domain-like"/>
    <property type="match status" value="1"/>
</dbReference>
<reference evidence="16" key="1">
    <citation type="submission" date="2019-12" db="EMBL/GenBank/DDBJ databases">
        <authorList>
            <person name="zhang j."/>
            <person name="sun C.M."/>
        </authorList>
    </citation>
    <scope>NUCLEOTIDE SEQUENCE</scope>
    <source>
        <strain evidence="16">NS-1</strain>
    </source>
</reference>
<proteinExistence type="predicted"/>
<dbReference type="PRINTS" id="PR00344">
    <property type="entry name" value="BCTRLSENSOR"/>
</dbReference>
<dbReference type="InterPro" id="IPR005467">
    <property type="entry name" value="His_kinase_dom"/>
</dbReference>
<dbReference type="GO" id="GO:0004721">
    <property type="term" value="F:phosphoprotein phosphatase activity"/>
    <property type="evidence" value="ECO:0007669"/>
    <property type="project" value="TreeGrafter"/>
</dbReference>
<dbReference type="Gene3D" id="3.30.565.10">
    <property type="entry name" value="Histidine kinase-like ATPase, C-terminal domain"/>
    <property type="match status" value="1"/>
</dbReference>
<dbReference type="Pfam" id="PF00512">
    <property type="entry name" value="HisKA"/>
    <property type="match status" value="1"/>
</dbReference>
<dbReference type="CDD" id="cd00075">
    <property type="entry name" value="HATPase"/>
    <property type="match status" value="1"/>
</dbReference>
<evidence type="ECO:0000313" key="17">
    <source>
        <dbReference type="Proteomes" id="UP000665020"/>
    </source>
</evidence>
<dbReference type="AlphaFoldDB" id="A0A8A7KIR3"/>
<keyword evidence="9" id="KW-0067">ATP-binding</keyword>
<evidence type="ECO:0000313" key="16">
    <source>
        <dbReference type="EMBL" id="QTL99479.1"/>
    </source>
</evidence>
<evidence type="ECO:0000256" key="6">
    <source>
        <dbReference type="ARBA" id="ARBA00022679"/>
    </source>
</evidence>
<gene>
    <name evidence="16" type="ORF">GM661_16755</name>
</gene>
<dbReference type="Gene3D" id="3.30.450.20">
    <property type="entry name" value="PAS domain"/>
    <property type="match status" value="2"/>
</dbReference>
<dbReference type="CDD" id="cd06225">
    <property type="entry name" value="HAMP"/>
    <property type="match status" value="1"/>
</dbReference>
<evidence type="ECO:0000256" key="2">
    <source>
        <dbReference type="ARBA" id="ARBA00004236"/>
    </source>
</evidence>
<feature type="domain" description="PAC" evidence="14">
    <location>
        <begin position="322"/>
        <end position="372"/>
    </location>
</feature>
<dbReference type="InterPro" id="IPR003594">
    <property type="entry name" value="HATPase_dom"/>
</dbReference>
<comment type="catalytic activity">
    <reaction evidence="1">
        <text>ATP + protein L-histidine = ADP + protein N-phospho-L-histidine.</text>
        <dbReference type="EC" id="2.7.13.3"/>
    </reaction>
</comment>
<dbReference type="InterPro" id="IPR050351">
    <property type="entry name" value="BphY/WalK/GraS-like"/>
</dbReference>
<keyword evidence="6" id="KW-0808">Transferase</keyword>
<evidence type="ECO:0000256" key="7">
    <source>
        <dbReference type="ARBA" id="ARBA00022741"/>
    </source>
</evidence>
<dbReference type="PROSITE" id="PS50113">
    <property type="entry name" value="PAC"/>
    <property type="match status" value="1"/>
</dbReference>
<dbReference type="Pfam" id="PF16736">
    <property type="entry name" value="sCache_like"/>
    <property type="match status" value="1"/>
</dbReference>
<dbReference type="InterPro" id="IPR031967">
    <property type="entry name" value="PhoR_single_Cache-like_dom"/>
</dbReference>
<keyword evidence="12" id="KW-0812">Transmembrane</keyword>
<keyword evidence="4" id="KW-1003">Cell membrane</keyword>
<dbReference type="SMART" id="SM00304">
    <property type="entry name" value="HAMP"/>
    <property type="match status" value="1"/>
</dbReference>
<organism evidence="16 17">
    <name type="scientific">Iocasia fonsfrigidae</name>
    <dbReference type="NCBI Taxonomy" id="2682810"/>
    <lineage>
        <taxon>Bacteria</taxon>
        <taxon>Bacillati</taxon>
        <taxon>Bacillota</taxon>
        <taxon>Clostridia</taxon>
        <taxon>Halanaerobiales</taxon>
        <taxon>Halanaerobiaceae</taxon>
        <taxon>Iocasia</taxon>
    </lineage>
</organism>
<dbReference type="PROSITE" id="PS50885">
    <property type="entry name" value="HAMP"/>
    <property type="match status" value="1"/>
</dbReference>
<dbReference type="GO" id="GO:0000155">
    <property type="term" value="F:phosphorelay sensor kinase activity"/>
    <property type="evidence" value="ECO:0007669"/>
    <property type="project" value="InterPro"/>
</dbReference>
<dbReference type="Pfam" id="PF08448">
    <property type="entry name" value="PAS_4"/>
    <property type="match status" value="1"/>
</dbReference>
<keyword evidence="8" id="KW-0418">Kinase</keyword>
<dbReference type="InterPro" id="IPR013656">
    <property type="entry name" value="PAS_4"/>
</dbReference>
<evidence type="ECO:0000259" key="13">
    <source>
        <dbReference type="PROSITE" id="PS50109"/>
    </source>
</evidence>
<keyword evidence="5" id="KW-0597">Phosphoprotein</keyword>
<dbReference type="Pfam" id="PF00672">
    <property type="entry name" value="HAMP"/>
    <property type="match status" value="1"/>
</dbReference>
<dbReference type="InterPro" id="IPR036097">
    <property type="entry name" value="HisK_dim/P_sf"/>
</dbReference>
<evidence type="ECO:0000256" key="9">
    <source>
        <dbReference type="ARBA" id="ARBA00022840"/>
    </source>
</evidence>
<dbReference type="InterPro" id="IPR036890">
    <property type="entry name" value="HATPase_C_sf"/>
</dbReference>
<dbReference type="SUPFAM" id="SSF55874">
    <property type="entry name" value="ATPase domain of HSP90 chaperone/DNA topoisomerase II/histidine kinase"/>
    <property type="match status" value="1"/>
</dbReference>
<comment type="subcellular location">
    <subcellularLocation>
        <location evidence="2">Cell membrane</location>
    </subcellularLocation>
</comment>
<dbReference type="SUPFAM" id="SSF47384">
    <property type="entry name" value="Homodimeric domain of signal transducing histidine kinase"/>
    <property type="match status" value="1"/>
</dbReference>
<dbReference type="SMART" id="SM00091">
    <property type="entry name" value="PAS"/>
    <property type="match status" value="1"/>
</dbReference>
<dbReference type="InterPro" id="IPR000014">
    <property type="entry name" value="PAS"/>
</dbReference>
<protein>
    <recommendedName>
        <fullName evidence="3">histidine kinase</fullName>
        <ecNumber evidence="3">2.7.13.3</ecNumber>
    </recommendedName>
</protein>
<evidence type="ECO:0000256" key="10">
    <source>
        <dbReference type="ARBA" id="ARBA00023012"/>
    </source>
</evidence>
<dbReference type="PANTHER" id="PTHR45453:SF1">
    <property type="entry name" value="PHOSPHATE REGULON SENSOR PROTEIN PHOR"/>
    <property type="match status" value="1"/>
</dbReference>
<dbReference type="NCBIfam" id="TIGR00229">
    <property type="entry name" value="sensory_box"/>
    <property type="match status" value="1"/>
</dbReference>
<keyword evidence="10" id="KW-0902">Two-component regulatory system</keyword>
<dbReference type="InterPro" id="IPR035965">
    <property type="entry name" value="PAS-like_dom_sf"/>
</dbReference>
<dbReference type="FunFam" id="1.10.287.130:FF:000008">
    <property type="entry name" value="Two-component sensor histidine kinase"/>
    <property type="match status" value="1"/>
</dbReference>
<dbReference type="InterPro" id="IPR003660">
    <property type="entry name" value="HAMP_dom"/>
</dbReference>
<dbReference type="SMART" id="SM00387">
    <property type="entry name" value="HATPase_c"/>
    <property type="match status" value="1"/>
</dbReference>
<dbReference type="InterPro" id="IPR004358">
    <property type="entry name" value="Sig_transdc_His_kin-like_C"/>
</dbReference>
<dbReference type="GO" id="GO:0016036">
    <property type="term" value="P:cellular response to phosphate starvation"/>
    <property type="evidence" value="ECO:0007669"/>
    <property type="project" value="TreeGrafter"/>
</dbReference>
<dbReference type="EMBL" id="CP046640">
    <property type="protein sequence ID" value="QTL99479.1"/>
    <property type="molecule type" value="Genomic_DNA"/>
</dbReference>
<dbReference type="PROSITE" id="PS50109">
    <property type="entry name" value="HIS_KIN"/>
    <property type="match status" value="1"/>
</dbReference>
<evidence type="ECO:0000256" key="1">
    <source>
        <dbReference type="ARBA" id="ARBA00000085"/>
    </source>
</evidence>
<name>A0A8A7KIR3_9FIRM</name>
<dbReference type="KEGG" id="ifn:GM661_16755"/>
<dbReference type="FunFam" id="3.30.565.10:FF:000006">
    <property type="entry name" value="Sensor histidine kinase WalK"/>
    <property type="match status" value="1"/>
</dbReference>
<dbReference type="InterPro" id="IPR000700">
    <property type="entry name" value="PAS-assoc_C"/>
</dbReference>
<dbReference type="Pfam" id="PF02518">
    <property type="entry name" value="HATPase_c"/>
    <property type="match status" value="1"/>
</dbReference>
<feature type="transmembrane region" description="Helical" evidence="12">
    <location>
        <begin position="12"/>
        <end position="32"/>
    </location>
</feature>
<accession>A0A8A7KIR3</accession>
<dbReference type="SUPFAM" id="SSF55785">
    <property type="entry name" value="PYP-like sensor domain (PAS domain)"/>
    <property type="match status" value="1"/>
</dbReference>
<keyword evidence="12" id="KW-1133">Transmembrane helix</keyword>
<keyword evidence="17" id="KW-1185">Reference proteome</keyword>
<feature type="transmembrane region" description="Helical" evidence="12">
    <location>
        <begin position="166"/>
        <end position="191"/>
    </location>
</feature>
<evidence type="ECO:0000256" key="11">
    <source>
        <dbReference type="ARBA" id="ARBA00023136"/>
    </source>
</evidence>
<evidence type="ECO:0000256" key="12">
    <source>
        <dbReference type="SAM" id="Phobius"/>
    </source>
</evidence>
<evidence type="ECO:0000256" key="4">
    <source>
        <dbReference type="ARBA" id="ARBA00022475"/>
    </source>
</evidence>
<dbReference type="Proteomes" id="UP000665020">
    <property type="component" value="Chromosome"/>
</dbReference>
<feature type="domain" description="Histidine kinase" evidence="13">
    <location>
        <begin position="376"/>
        <end position="593"/>
    </location>
</feature>
<dbReference type="EC" id="2.7.13.3" evidence="3"/>
<dbReference type="SMART" id="SM00388">
    <property type="entry name" value="HisKA"/>
    <property type="match status" value="1"/>
</dbReference>
<evidence type="ECO:0000259" key="15">
    <source>
        <dbReference type="PROSITE" id="PS50885"/>
    </source>
</evidence>
<dbReference type="Gene3D" id="1.10.287.130">
    <property type="match status" value="1"/>
</dbReference>
<dbReference type="InterPro" id="IPR003661">
    <property type="entry name" value="HisK_dim/P_dom"/>
</dbReference>
<dbReference type="PANTHER" id="PTHR45453">
    <property type="entry name" value="PHOSPHATE REGULON SENSOR PROTEIN PHOR"/>
    <property type="match status" value="1"/>
</dbReference>
<dbReference type="Gene3D" id="1.10.8.500">
    <property type="entry name" value="HAMP domain in histidine kinase"/>
    <property type="match status" value="1"/>
</dbReference>
<evidence type="ECO:0000259" key="14">
    <source>
        <dbReference type="PROSITE" id="PS50113"/>
    </source>
</evidence>
<dbReference type="GO" id="GO:0005524">
    <property type="term" value="F:ATP binding"/>
    <property type="evidence" value="ECO:0007669"/>
    <property type="project" value="UniProtKB-KW"/>
</dbReference>
<feature type="domain" description="HAMP" evidence="15">
    <location>
        <begin position="195"/>
        <end position="248"/>
    </location>
</feature>
<keyword evidence="11 12" id="KW-0472">Membrane</keyword>
<sequence length="593" mass="68044">MLKFNNLSLRKQFILLFLAIQVVLLLIVMLYFNYSERDFYLSQLKENLESEAVLIINNQKANIMAQKAVEIDAWVKEIGSRIDKRITIIDLRGRVIGDSNYDPGEMDNHLNRPEIQKIINGEGTGSAIRKSDTLNIDMLYTAVPIYQEDDIIGFIRISKSLQAINAIIYTNIINNLIFFILMLFLTLILIWKFTRDIVNPLGQITELASKLADGNFRERIRLKNYQNEIGTLARVFNNMAAQLDNKINQISREKNRAEAILTNMVDGLIAVDSNMKLTIINPAARIMFSIEGDVRGKNIIEIFRHHEIDQTLEKSLNSNEIISQEIVIQKDEKKIYDCNFVPISNEEGFVIGGIIVFSDITELRKLEQHRKEFVGNVSHELKTPLTSIIGYVDTILDNDIKDHRIINKFLKIIKAETDRLFLLIKDLLDLSKLEAKKSYILRAAILNKIIDKTVLVLSEKAEDKEIELIKDVPKLLPLVYMIPEQIEQVFINLIDNSIKYTPDQGKVIVRAYEGDGKVIVEIEDNGFGIPEKEQERIFERFYRVDKARSRSMGGTGIGLSIVKHIIYNHNSEIEVESQPGQGSLFRFYLDIVK</sequence>
<keyword evidence="7" id="KW-0547">Nucleotide-binding</keyword>
<evidence type="ECO:0000256" key="5">
    <source>
        <dbReference type="ARBA" id="ARBA00022553"/>
    </source>
</evidence>
<evidence type="ECO:0000256" key="8">
    <source>
        <dbReference type="ARBA" id="ARBA00022777"/>
    </source>
</evidence>
<dbReference type="CDD" id="cd00082">
    <property type="entry name" value="HisKA"/>
    <property type="match status" value="1"/>
</dbReference>
<evidence type="ECO:0000256" key="3">
    <source>
        <dbReference type="ARBA" id="ARBA00012438"/>
    </source>
</evidence>
<dbReference type="RefSeq" id="WP_230867821.1">
    <property type="nucleotide sequence ID" value="NZ_CP046640.1"/>
</dbReference>